<dbReference type="VEuPathDB" id="FungiDB:SAPIO_CDS10737"/>
<feature type="region of interest" description="Disordered" evidence="2">
    <location>
        <begin position="1"/>
        <end position="120"/>
    </location>
</feature>
<comment type="caution">
    <text evidence="3">The sequence shown here is derived from an EMBL/GenBank/DDBJ whole genome shotgun (WGS) entry which is preliminary data.</text>
</comment>
<evidence type="ECO:0000256" key="2">
    <source>
        <dbReference type="SAM" id="MobiDB-lite"/>
    </source>
</evidence>
<evidence type="ECO:0000313" key="4">
    <source>
        <dbReference type="Proteomes" id="UP000028545"/>
    </source>
</evidence>
<feature type="compositionally biased region" description="Polar residues" evidence="2">
    <location>
        <begin position="102"/>
        <end position="120"/>
    </location>
</feature>
<dbReference type="OrthoDB" id="5230543at2759"/>
<feature type="compositionally biased region" description="Basic and acidic residues" evidence="2">
    <location>
        <begin position="137"/>
        <end position="152"/>
    </location>
</feature>
<dbReference type="EMBL" id="JOWA01000176">
    <property type="protein sequence ID" value="KEZ38712.1"/>
    <property type="molecule type" value="Genomic_DNA"/>
</dbReference>
<feature type="region of interest" description="Disordered" evidence="2">
    <location>
        <begin position="425"/>
        <end position="491"/>
    </location>
</feature>
<reference evidence="3 4" key="1">
    <citation type="journal article" date="2014" name="Genome Announc.">
        <title>Draft genome sequence of the pathogenic fungus Scedosporium apiospermum.</title>
        <authorList>
            <person name="Vandeputte P."/>
            <person name="Ghamrawi S."/>
            <person name="Rechenmann M."/>
            <person name="Iltis A."/>
            <person name="Giraud S."/>
            <person name="Fleury M."/>
            <person name="Thornton C."/>
            <person name="Delhaes L."/>
            <person name="Meyer W."/>
            <person name="Papon N."/>
            <person name="Bouchara J.P."/>
        </authorList>
    </citation>
    <scope>NUCLEOTIDE SEQUENCE [LARGE SCALE GENOMIC DNA]</scope>
    <source>
        <strain evidence="3 4">IHEM 14462</strain>
    </source>
</reference>
<proteinExistence type="predicted"/>
<feature type="region of interest" description="Disordered" evidence="2">
    <location>
        <begin position="137"/>
        <end position="160"/>
    </location>
</feature>
<feature type="compositionally biased region" description="Polar residues" evidence="2">
    <location>
        <begin position="9"/>
        <end position="24"/>
    </location>
</feature>
<name>A0A084FUF0_PSEDA</name>
<feature type="compositionally biased region" description="Polar residues" evidence="2">
    <location>
        <begin position="61"/>
        <end position="70"/>
    </location>
</feature>
<feature type="compositionally biased region" description="Basic residues" evidence="2">
    <location>
        <begin position="91"/>
        <end position="101"/>
    </location>
</feature>
<feature type="compositionally biased region" description="Polar residues" evidence="2">
    <location>
        <begin position="81"/>
        <end position="90"/>
    </location>
</feature>
<accession>A0A084FUF0</accession>
<dbReference type="RefSeq" id="XP_016638511.1">
    <property type="nucleotide sequence ID" value="XM_016784281.1"/>
</dbReference>
<protein>
    <submittedName>
        <fullName evidence="3">Uncharacterized protein</fullName>
    </submittedName>
</protein>
<evidence type="ECO:0000313" key="3">
    <source>
        <dbReference type="EMBL" id="KEZ38712.1"/>
    </source>
</evidence>
<dbReference type="KEGG" id="sapo:SAPIO_CDS10737"/>
<sequence>MGDQDGCSLPTSERTPPSTLTRSPIVSDLKTYFRTSGSPATTADYENQVSSPPRTPETLRGGNSTNSSPPVTAIRHGPANSARSPTNSPLRTKRFVFKRRSLPSTHQEGGSPNSPSNVRTSSLVDAGLCHLYPTIPNRDDYLSHEGHDRDTFSTDTPRSPVAHVDQLDHVLGLSMPPPPPHAQNLGAMNGMNGGSIPAGMVGMPTPAGHQSELNYIYGLVEELSKQLAENRRQTEEIVLGIGRVRNKARAQALGNEELINVASEEINGQEKNLDNFVSILTEALEKAKYSRDANAALLNDYARTMGNMVRQLHDYKANQVEEIARWHRSYRNQLAEEREENARLREQIWEMNHRASRANQMLREFRNRYEESEERWKRRVDHVAVRQEIRFWKRMAMPEIPDDDPYWSDDDDLIDIKEKMRLREVEKQAREQQEQMAAQEQEEAEGLDLLPPIGHPSQSGSSQGQFGGVAMQRDEVPARPESAASTGSSGQ</sequence>
<keyword evidence="1" id="KW-0175">Coiled coil</keyword>
<dbReference type="GeneID" id="27719963"/>
<gene>
    <name evidence="3" type="ORF">SAPIO_CDS10737</name>
</gene>
<organism evidence="3 4">
    <name type="scientific">Pseudallescheria apiosperma</name>
    <name type="common">Scedosporium apiospermum</name>
    <dbReference type="NCBI Taxonomy" id="563466"/>
    <lineage>
        <taxon>Eukaryota</taxon>
        <taxon>Fungi</taxon>
        <taxon>Dikarya</taxon>
        <taxon>Ascomycota</taxon>
        <taxon>Pezizomycotina</taxon>
        <taxon>Sordariomycetes</taxon>
        <taxon>Hypocreomycetidae</taxon>
        <taxon>Microascales</taxon>
        <taxon>Microascaceae</taxon>
        <taxon>Scedosporium</taxon>
    </lineage>
</organism>
<dbReference type="AlphaFoldDB" id="A0A084FUF0"/>
<evidence type="ECO:0000256" key="1">
    <source>
        <dbReference type="SAM" id="Coils"/>
    </source>
</evidence>
<dbReference type="HOGENOM" id="CLU_555694_0_0_1"/>
<feature type="coiled-coil region" evidence="1">
    <location>
        <begin position="327"/>
        <end position="375"/>
    </location>
</feature>
<dbReference type="Proteomes" id="UP000028545">
    <property type="component" value="Unassembled WGS sequence"/>
</dbReference>
<keyword evidence="4" id="KW-1185">Reference proteome</keyword>
<dbReference type="PANTHER" id="PTHR39472">
    <property type="entry name" value="EXPRESSED PROTEIN"/>
    <property type="match status" value="1"/>
</dbReference>
<feature type="compositionally biased region" description="Polar residues" evidence="2">
    <location>
        <begin position="33"/>
        <end position="52"/>
    </location>
</feature>
<dbReference type="PANTHER" id="PTHR39472:SF1">
    <property type="entry name" value="EXPRESSED PROTEIN"/>
    <property type="match status" value="1"/>
</dbReference>